<dbReference type="PANTHER" id="PTHR36527">
    <property type="entry name" value="OS01G0282866 PROTEIN"/>
    <property type="match status" value="1"/>
</dbReference>
<evidence type="ECO:0000256" key="1">
    <source>
        <dbReference type="ARBA" id="ARBA00009636"/>
    </source>
</evidence>
<proteinExistence type="inferred from homology"/>
<dbReference type="Gene3D" id="1.10.287.600">
    <property type="entry name" value="Helix hairpin bin"/>
    <property type="match status" value="1"/>
</dbReference>
<reference evidence="5 6" key="1">
    <citation type="submission" date="2023-05" db="EMBL/GenBank/DDBJ databases">
        <title>B98-5 Cell Line De Novo Hybrid Assembly: An Optical Mapping Approach.</title>
        <authorList>
            <person name="Kananen K."/>
            <person name="Auerbach J.A."/>
            <person name="Kautto E."/>
            <person name="Blachly J.S."/>
        </authorList>
    </citation>
    <scope>NUCLEOTIDE SEQUENCE [LARGE SCALE GENOMIC DNA]</scope>
    <source>
        <strain evidence="5">B95-8</strain>
        <tissue evidence="5">Cell line</tissue>
    </source>
</reference>
<evidence type="ECO:0000256" key="3">
    <source>
        <dbReference type="ARBA" id="ARBA00022741"/>
    </source>
</evidence>
<dbReference type="InterPro" id="IPR023123">
    <property type="entry name" value="Tubulin_C"/>
</dbReference>
<evidence type="ECO:0000313" key="6">
    <source>
        <dbReference type="Proteomes" id="UP001266305"/>
    </source>
</evidence>
<keyword evidence="6" id="KW-1185">Reference proteome</keyword>
<gene>
    <name evidence="5" type="ORF">P7K49_023019</name>
</gene>
<accession>A0ABQ9ULZ8</accession>
<comment type="similarity">
    <text evidence="1">Belongs to the tubulin family.</text>
</comment>
<keyword evidence="4" id="KW-0342">GTP-binding</keyword>
<dbReference type="PANTHER" id="PTHR36527:SF7">
    <property type="entry name" value="TUBULIN_FTSZ GTPASE DOMAIN-CONTAINING PROTEIN"/>
    <property type="match status" value="1"/>
</dbReference>
<comment type="caution">
    <text evidence="5">The sequence shown here is derived from an EMBL/GenBank/DDBJ whole genome shotgun (WGS) entry which is preliminary data.</text>
</comment>
<evidence type="ECO:0000313" key="5">
    <source>
        <dbReference type="EMBL" id="KAK2097568.1"/>
    </source>
</evidence>
<dbReference type="EMBL" id="JASSZA010000011">
    <property type="protein sequence ID" value="KAK2097568.1"/>
    <property type="molecule type" value="Genomic_DNA"/>
</dbReference>
<keyword evidence="2" id="KW-0493">Microtubule</keyword>
<keyword evidence="3" id="KW-0547">Nucleotide-binding</keyword>
<organism evidence="5 6">
    <name type="scientific">Saguinus oedipus</name>
    <name type="common">Cotton-top tamarin</name>
    <name type="synonym">Oedipomidas oedipus</name>
    <dbReference type="NCBI Taxonomy" id="9490"/>
    <lineage>
        <taxon>Eukaryota</taxon>
        <taxon>Metazoa</taxon>
        <taxon>Chordata</taxon>
        <taxon>Craniata</taxon>
        <taxon>Vertebrata</taxon>
        <taxon>Euteleostomi</taxon>
        <taxon>Mammalia</taxon>
        <taxon>Eutheria</taxon>
        <taxon>Euarchontoglires</taxon>
        <taxon>Primates</taxon>
        <taxon>Haplorrhini</taxon>
        <taxon>Platyrrhini</taxon>
        <taxon>Cebidae</taxon>
        <taxon>Callitrichinae</taxon>
        <taxon>Saguinus</taxon>
    </lineage>
</organism>
<dbReference type="InterPro" id="IPR008280">
    <property type="entry name" value="Tub_FtsZ_C"/>
</dbReference>
<evidence type="ECO:0000256" key="4">
    <source>
        <dbReference type="ARBA" id="ARBA00023134"/>
    </source>
</evidence>
<protein>
    <submittedName>
        <fullName evidence="5">Uncharacterized protein</fullName>
    </submittedName>
</protein>
<dbReference type="Proteomes" id="UP001266305">
    <property type="component" value="Unassembled WGS sequence"/>
</dbReference>
<sequence length="92" mass="10794">MFMKEVDEANVQNKNSGYVAEWIPKNEKMDRISEQFTAMFPHKTFLHCYTSNGLDEMEFSQAKGNMNYLVFKFQQYQGTTAEEEGEFEEEVA</sequence>
<evidence type="ECO:0000256" key="2">
    <source>
        <dbReference type="ARBA" id="ARBA00022701"/>
    </source>
</evidence>
<dbReference type="SUPFAM" id="SSF55307">
    <property type="entry name" value="Tubulin C-terminal domain-like"/>
    <property type="match status" value="1"/>
</dbReference>
<name>A0ABQ9ULZ8_SAGOE</name>